<dbReference type="EMBL" id="LR214971">
    <property type="protein sequence ID" value="VEU62694.1"/>
    <property type="molecule type" value="Genomic_DNA"/>
</dbReference>
<dbReference type="SMART" id="SM00116">
    <property type="entry name" value="CBS"/>
    <property type="match status" value="1"/>
</dbReference>
<proteinExistence type="predicted"/>
<dbReference type="PROSITE" id="PS51846">
    <property type="entry name" value="CNNM"/>
    <property type="match status" value="1"/>
</dbReference>
<gene>
    <name evidence="12" type="ORF">CSW10_03700</name>
    <name evidence="13" type="ORF">NCTC10125_00742</name>
</gene>
<dbReference type="KEGG" id="mds:MDIS_03925"/>
<reference evidence="13 15" key="2">
    <citation type="submission" date="2019-01" db="EMBL/GenBank/DDBJ databases">
        <authorList>
            <consortium name="Pathogen Informatics"/>
        </authorList>
    </citation>
    <scope>NUCLEOTIDE SEQUENCE [LARGE SCALE GENOMIC DNA]</scope>
    <source>
        <strain evidence="13 15">NCTC10125</strain>
    </source>
</reference>
<feature type="transmembrane region" description="Helical" evidence="9">
    <location>
        <begin position="6"/>
        <end position="24"/>
    </location>
</feature>
<feature type="transmembrane region" description="Helical" evidence="9">
    <location>
        <begin position="124"/>
        <end position="144"/>
    </location>
</feature>
<dbReference type="Pfam" id="PF00571">
    <property type="entry name" value="CBS"/>
    <property type="match status" value="2"/>
</dbReference>
<evidence type="ECO:0000313" key="12">
    <source>
        <dbReference type="EMBL" id="ATP59994.1"/>
    </source>
</evidence>
<evidence type="ECO:0000256" key="6">
    <source>
        <dbReference type="ARBA" id="ARBA00023136"/>
    </source>
</evidence>
<accession>A0AAJ5TCI1</accession>
<keyword evidence="14" id="KW-1185">Reference proteome</keyword>
<dbReference type="InterPro" id="IPR046342">
    <property type="entry name" value="CBS_dom_sf"/>
</dbReference>
<organism evidence="13 15">
    <name type="scientific">Mesomycoplasma dispar</name>
    <dbReference type="NCBI Taxonomy" id="86660"/>
    <lineage>
        <taxon>Bacteria</taxon>
        <taxon>Bacillati</taxon>
        <taxon>Mycoplasmatota</taxon>
        <taxon>Mycoplasmoidales</taxon>
        <taxon>Metamycoplasmataceae</taxon>
        <taxon>Mesomycoplasma</taxon>
    </lineage>
</organism>
<feature type="domain" description="CBS" evidence="10">
    <location>
        <begin position="199"/>
        <end position="257"/>
    </location>
</feature>
<evidence type="ECO:0000256" key="4">
    <source>
        <dbReference type="ARBA" id="ARBA00022989"/>
    </source>
</evidence>
<dbReference type="GO" id="GO:0005886">
    <property type="term" value="C:plasma membrane"/>
    <property type="evidence" value="ECO:0007669"/>
    <property type="project" value="TreeGrafter"/>
</dbReference>
<keyword evidence="4 8" id="KW-1133">Transmembrane helix</keyword>
<dbReference type="InterPro" id="IPR044751">
    <property type="entry name" value="Ion_transp-like_CBS"/>
</dbReference>
<evidence type="ECO:0000313" key="13">
    <source>
        <dbReference type="EMBL" id="VEU62694.1"/>
    </source>
</evidence>
<evidence type="ECO:0000256" key="7">
    <source>
        <dbReference type="PROSITE-ProRule" id="PRU00703"/>
    </source>
</evidence>
<evidence type="ECO:0000256" key="1">
    <source>
        <dbReference type="ARBA" id="ARBA00004141"/>
    </source>
</evidence>
<dbReference type="InterPro" id="IPR002550">
    <property type="entry name" value="CNNM"/>
</dbReference>
<feature type="transmembrane region" description="Helical" evidence="9">
    <location>
        <begin position="93"/>
        <end position="112"/>
    </location>
</feature>
<evidence type="ECO:0000256" key="5">
    <source>
        <dbReference type="ARBA" id="ARBA00023122"/>
    </source>
</evidence>
<feature type="transmembrane region" description="Helical" evidence="9">
    <location>
        <begin position="62"/>
        <end position="87"/>
    </location>
</feature>
<keyword evidence="3" id="KW-0677">Repeat</keyword>
<reference evidence="12 14" key="1">
    <citation type="submission" date="2017-10" db="EMBL/GenBank/DDBJ databases">
        <title>Genome-wide analysis of the first isolated strain mycoplasma dispar GS01.</title>
        <authorList>
            <person name="Hao H."/>
            <person name="Chen S."/>
            <person name="Zhao P."/>
            <person name="Chu Y."/>
            <person name="Liu Y."/>
        </authorList>
    </citation>
    <scope>NUCLEOTIDE SEQUENCE [LARGE SCALE GENOMIC DNA]</scope>
    <source>
        <strain evidence="12 14">GS01</strain>
    </source>
</reference>
<evidence type="ECO:0000256" key="8">
    <source>
        <dbReference type="PROSITE-ProRule" id="PRU01193"/>
    </source>
</evidence>
<dbReference type="InterPro" id="IPR000644">
    <property type="entry name" value="CBS_dom"/>
</dbReference>
<dbReference type="AlphaFoldDB" id="A0AAJ5TCI1"/>
<dbReference type="CDD" id="cd04590">
    <property type="entry name" value="CBS_pair_CorC_HlyC_assoc"/>
    <property type="match status" value="1"/>
</dbReference>
<dbReference type="Gene3D" id="3.10.580.10">
    <property type="entry name" value="CBS-domain"/>
    <property type="match status" value="1"/>
</dbReference>
<evidence type="ECO:0000256" key="9">
    <source>
        <dbReference type="SAM" id="Phobius"/>
    </source>
</evidence>
<evidence type="ECO:0000313" key="14">
    <source>
        <dbReference type="Proteomes" id="UP000224629"/>
    </source>
</evidence>
<evidence type="ECO:0000256" key="3">
    <source>
        <dbReference type="ARBA" id="ARBA00022737"/>
    </source>
</evidence>
<dbReference type="PROSITE" id="PS51371">
    <property type="entry name" value="CBS"/>
    <property type="match status" value="1"/>
</dbReference>
<feature type="domain" description="CNNM transmembrane" evidence="11">
    <location>
        <begin position="1"/>
        <end position="180"/>
    </location>
</feature>
<dbReference type="EMBL" id="CP024161">
    <property type="protein sequence ID" value="ATP59994.1"/>
    <property type="molecule type" value="Genomic_DNA"/>
</dbReference>
<evidence type="ECO:0000259" key="11">
    <source>
        <dbReference type="PROSITE" id="PS51846"/>
    </source>
</evidence>
<sequence length="410" mass="47535">MASYFVTLSIVLIFLFFISAIFSASETVFTATSRVKVDENISDSFWGKKQILKYYDNYEKTLTIILIWNNIVNIGISIIISTFFSSLPINESLQILISIATTTPPLIIFGEIYPKIFGRKKPILFLKIFWFFIAFFYYFLYPLASLMTKFVKKINVTNTENELKKIILQAHREDVLEKDESDLAIRALEFDSFKTSKHFTKLKDVVYVDYEDSLESIKNVIIDHNFSRIPVWKDNNFIGILLSKDILHLDKFDINDYIVETPLLLANNLIKTNYEILKKSKSHLGFVVDSMSDKKVVGILTFEDILECLFGPIYDEHDYRDDLDFYQINPNQITTKGETNIPTINKALKVDLPVSFKDLNQWLLSQTPKKKLILGTKIYFNSPSYNLEFEIIGKNSNVIEVKITKNENEV</sequence>
<evidence type="ECO:0000256" key="2">
    <source>
        <dbReference type="ARBA" id="ARBA00022692"/>
    </source>
</evidence>
<evidence type="ECO:0000259" key="10">
    <source>
        <dbReference type="PROSITE" id="PS51371"/>
    </source>
</evidence>
<dbReference type="RefSeq" id="WP_044635692.1">
    <property type="nucleotide sequence ID" value="NZ_CP007229.1"/>
</dbReference>
<dbReference type="Pfam" id="PF01595">
    <property type="entry name" value="CNNM"/>
    <property type="match status" value="1"/>
</dbReference>
<dbReference type="SUPFAM" id="SSF54631">
    <property type="entry name" value="CBS-domain pair"/>
    <property type="match status" value="1"/>
</dbReference>
<name>A0AAJ5TCI1_9BACT</name>
<keyword evidence="2 8" id="KW-0812">Transmembrane</keyword>
<evidence type="ECO:0000313" key="15">
    <source>
        <dbReference type="Proteomes" id="UP000289629"/>
    </source>
</evidence>
<keyword evidence="5 7" id="KW-0129">CBS domain</keyword>
<keyword evidence="6 8" id="KW-0472">Membrane</keyword>
<dbReference type="Proteomes" id="UP000289629">
    <property type="component" value="Chromosome"/>
</dbReference>
<dbReference type="PANTHER" id="PTHR22777:SF17">
    <property type="entry name" value="UPF0053 PROTEIN SLL0260"/>
    <property type="match status" value="1"/>
</dbReference>
<dbReference type="Proteomes" id="UP000224629">
    <property type="component" value="Chromosome"/>
</dbReference>
<comment type="subcellular location">
    <subcellularLocation>
        <location evidence="1">Membrane</location>
        <topology evidence="1">Multi-pass membrane protein</topology>
    </subcellularLocation>
</comment>
<dbReference type="PANTHER" id="PTHR22777">
    <property type="entry name" value="HEMOLYSIN-RELATED"/>
    <property type="match status" value="1"/>
</dbReference>
<protein>
    <submittedName>
        <fullName evidence="12">Hemolysin</fullName>
    </submittedName>
    <submittedName>
        <fullName evidence="13">Magnesium/cobalt efflux protein CorC</fullName>
    </submittedName>
</protein>